<dbReference type="Proteomes" id="UP000000552">
    <property type="component" value="Chromosome"/>
</dbReference>
<protein>
    <submittedName>
        <fullName evidence="2">Msl2015 protein</fullName>
    </submittedName>
</protein>
<organism evidence="2 3">
    <name type="scientific">Mesorhizobium japonicum (strain LMG 29417 / CECT 9101 / MAFF 303099)</name>
    <name type="common">Mesorhizobium loti (strain MAFF 303099)</name>
    <dbReference type="NCBI Taxonomy" id="266835"/>
    <lineage>
        <taxon>Bacteria</taxon>
        <taxon>Pseudomonadati</taxon>
        <taxon>Pseudomonadota</taxon>
        <taxon>Alphaproteobacteria</taxon>
        <taxon>Hyphomicrobiales</taxon>
        <taxon>Phyllobacteriaceae</taxon>
        <taxon>Mesorhizobium</taxon>
    </lineage>
</organism>
<sequence>MTVQTNRMTEPFFVADQQARQPSGSFAAIARQKTPRRNIPIGEAWQVPPLTIS</sequence>
<dbReference type="KEGG" id="mlo:msl2015"/>
<evidence type="ECO:0000313" key="3">
    <source>
        <dbReference type="Proteomes" id="UP000000552"/>
    </source>
</evidence>
<name>Q98JB8_RHILO</name>
<reference evidence="2 3" key="1">
    <citation type="journal article" date="2000" name="DNA Res.">
        <title>Complete genome structure of the nitrogen-fixing symbiotic bacterium Mesorhizobium loti.</title>
        <authorList>
            <person name="Kaneko T."/>
            <person name="Nakamura Y."/>
            <person name="Sato S."/>
            <person name="Asamizu E."/>
            <person name="Kato T."/>
            <person name="Sasamoto S."/>
            <person name="Watanabe A."/>
            <person name="Idesawa K."/>
            <person name="Ishikawa A."/>
            <person name="Kawashima K."/>
            <person name="Kimura T."/>
            <person name="Kishida Y."/>
            <person name="Kiyokawa C."/>
            <person name="Kohara M."/>
            <person name="Matsumoto M."/>
            <person name="Matsuno A."/>
            <person name="Mochizuki Y."/>
            <person name="Nakayama S."/>
            <person name="Nakazaki N."/>
            <person name="Shimpo S."/>
            <person name="Sugimoto M."/>
            <person name="Takeuchi C."/>
            <person name="Yamada M."/>
            <person name="Tabata S."/>
        </authorList>
    </citation>
    <scope>NUCLEOTIDE SEQUENCE [LARGE SCALE GENOMIC DNA]</scope>
    <source>
        <strain evidence="3">LMG 29417 / CECT 9101 / MAFF 303099</strain>
    </source>
</reference>
<accession>Q98JB8</accession>
<feature type="region of interest" description="Disordered" evidence="1">
    <location>
        <begin position="1"/>
        <end position="21"/>
    </location>
</feature>
<proteinExistence type="predicted"/>
<dbReference type="HOGENOM" id="CLU_3065495_0_0_5"/>
<evidence type="ECO:0000313" key="2">
    <source>
        <dbReference type="EMBL" id="BAB49248.1"/>
    </source>
</evidence>
<dbReference type="EMBL" id="BA000012">
    <property type="protein sequence ID" value="BAB49248.1"/>
    <property type="molecule type" value="Genomic_DNA"/>
</dbReference>
<gene>
    <name evidence="2" type="ordered locus">msl2015</name>
</gene>
<dbReference type="AlphaFoldDB" id="Q98JB8"/>
<evidence type="ECO:0000256" key="1">
    <source>
        <dbReference type="SAM" id="MobiDB-lite"/>
    </source>
</evidence>